<comment type="caution">
    <text evidence="7">The sequence shown here is derived from an EMBL/GenBank/DDBJ whole genome shotgun (WGS) entry which is preliminary data.</text>
</comment>
<dbReference type="InterPro" id="IPR011989">
    <property type="entry name" value="ARM-like"/>
</dbReference>
<feature type="region of interest" description="Disordered" evidence="4">
    <location>
        <begin position="1222"/>
        <end position="1247"/>
    </location>
</feature>
<evidence type="ECO:0000259" key="6">
    <source>
        <dbReference type="Pfam" id="PF25772"/>
    </source>
</evidence>
<feature type="compositionally biased region" description="Acidic residues" evidence="4">
    <location>
        <begin position="1186"/>
        <end position="1199"/>
    </location>
</feature>
<evidence type="ECO:0000313" key="8">
    <source>
        <dbReference type="Proteomes" id="UP000614601"/>
    </source>
</evidence>
<dbReference type="PANTHER" id="PTHR48287:SF1">
    <property type="entry name" value="ARM REPEAT SUPERFAMILY PROTEIN"/>
    <property type="match status" value="1"/>
</dbReference>
<evidence type="ECO:0000256" key="3">
    <source>
        <dbReference type="ARBA" id="ARBA00023242"/>
    </source>
</evidence>
<sequence length="1283" mass="144277">MGKTYRVKVRSGRSKSRLPKGTTSSSNPTVSRFRDLAKAQREARRTPLVAVDDVVEAQNGDADLVDYVPINAMSIDAEGSKSMISEGGMSRLTSFTNCTNPTFAAVHREWRSGSQLHSNVIAVLAAVSQAIKERDGTENDEEYFMGILAIIEAAPFEEQEKLAAASYLFYLVIKKMSKEYLTQNFVYVNKVLCTKIAQLEGHNEAVGIKFLFSALGHLLRALPLNMWKQQALKNSMLLVIVFSVHDHPTVRTISRKVTRSVLTDPVTCFETGIHPTAKSVGEKVLHDLCNETTPVVLTRILCLLEGILHKQPESTFNSLASQALELATKADPMVRCAALQCIYRTLQRQPADCTLSVTSNERLIAILRDFPVPADTAVCAYWLQTFVESHICLAAKDQAKNDELLGDSLKVVVQTYHRGDAALGETVKSSISRLVQRCIQQNETSAVKCLQLLDMALLPNNTNSWRFIFLNIAELFEEAGPAVIGSVFDATLEALAELRERDTAPGKAEGFCSEEIEAVFGAAARYVDLERLIRTVSLGLDMEQPVLATDFKRSWLLLVLKKNIMKAPLVIFTKFFLPLAFSIHSRVKTLDGVTKKLYTIIEYQIWDLLPGFLSSPVDFDQVIHQLAPILGAALNERPDLRLKVLAGIRAMLKFVSGSDSTDERIEIVKRYAKNFLPLLFVHYTTSPTEEEAKQVDHREVQLSSLETIRLYIPYIPGELIGKYCDAAMQKISDESSTQERKLLLMDIVVALARAVDSEYALKLFDTIKPFFSVKVNRQSLQKKAYRVLSELYSRLNDPTLHVFFGQVQTYVEALLAEGQDSVAPSSWAARLVVFKSILSSLKTMEEVNKFTIVVFNQVIMCLDKSRSQAVRHNAVKCFEEIVSSLLFYANENEVNSSQVLDGLITKIFEFSEIKTKSETEQLEKVRATLIAYNVLAQKHLKEMNASLTAQFLQKAFLFLEDRRSPIRVLSIRLIRLFCKKVPEYSFRQYQDLILDNIFNCQTADDNTVNVRRANKVLFTLLIDLVGVEVLCKYANKQQGWIKFLRKLDKTRRKKLGDKSLPSSSRSMVNGEDDGATVVSESRTIKADSIFQLLEDSDDEGEPETEEKMERRSAVWIRENVEEDDDVVDLLDRKSVLNKIVMEKPKETQVVDNKKKSAKGFRFAADGRFVIDDEDEVDKKKKKDELSDSDESDNEEMELDEGNKSRVTFAKTKSILGSEVASEYTTGGKGIHRNLRGTLKGGVNKKSEVKGGKKVEPYAYIPLGQRHGRKLGIKNVVKNRKKKN</sequence>
<evidence type="ECO:0008006" key="9">
    <source>
        <dbReference type="Google" id="ProtNLM"/>
    </source>
</evidence>
<dbReference type="EMBL" id="CAJFDH010000002">
    <property type="protein sequence ID" value="CAD5211446.1"/>
    <property type="molecule type" value="Genomic_DNA"/>
</dbReference>
<keyword evidence="8" id="KW-1185">Reference proteome</keyword>
<dbReference type="InterPro" id="IPR052087">
    <property type="entry name" value="RRP12"/>
</dbReference>
<gene>
    <name evidence="7" type="ORF">BOKJ2_LOCUS3698</name>
</gene>
<name>A0A811K7T5_9BILA</name>
<comment type="similarity">
    <text evidence="2">Belongs to the RRP12 family.</text>
</comment>
<feature type="compositionally biased region" description="Basic residues" evidence="4">
    <location>
        <begin position="1"/>
        <end position="18"/>
    </location>
</feature>
<dbReference type="InterPro" id="IPR016024">
    <property type="entry name" value="ARM-type_fold"/>
</dbReference>
<dbReference type="PANTHER" id="PTHR48287">
    <property type="entry name" value="ARM REPEAT SUPERFAMILY PROTEIN"/>
    <property type="match status" value="1"/>
</dbReference>
<evidence type="ECO:0000256" key="2">
    <source>
        <dbReference type="ARBA" id="ARBA00007690"/>
    </source>
</evidence>
<evidence type="ECO:0000256" key="4">
    <source>
        <dbReference type="SAM" id="MobiDB-lite"/>
    </source>
</evidence>
<dbReference type="Gene3D" id="1.25.10.10">
    <property type="entry name" value="Leucine-rich Repeat Variant"/>
    <property type="match status" value="1"/>
</dbReference>
<accession>A0A811K7T5</accession>
<protein>
    <recommendedName>
        <fullName evidence="9">NUC173 domain-containing protein</fullName>
    </recommendedName>
</protein>
<dbReference type="InterPro" id="IPR012978">
    <property type="entry name" value="HEAT_RRP12"/>
</dbReference>
<dbReference type="Proteomes" id="UP000783686">
    <property type="component" value="Unassembled WGS sequence"/>
</dbReference>
<feature type="region of interest" description="Disordered" evidence="4">
    <location>
        <begin position="1173"/>
        <end position="1203"/>
    </location>
</feature>
<feature type="domain" description="RRP12 N-terminal HEAT" evidence="6">
    <location>
        <begin position="111"/>
        <end position="263"/>
    </location>
</feature>
<feature type="compositionally biased region" description="Polar residues" evidence="4">
    <location>
        <begin position="21"/>
        <end position="30"/>
    </location>
</feature>
<evidence type="ECO:0000313" key="7">
    <source>
        <dbReference type="EMBL" id="CAD5211446.1"/>
    </source>
</evidence>
<reference evidence="7" key="1">
    <citation type="submission" date="2020-09" db="EMBL/GenBank/DDBJ databases">
        <authorList>
            <person name="Kikuchi T."/>
        </authorList>
    </citation>
    <scope>NUCLEOTIDE SEQUENCE</scope>
    <source>
        <strain evidence="7">SH1</strain>
    </source>
</reference>
<dbReference type="OrthoDB" id="2192888at2759"/>
<evidence type="ECO:0000259" key="5">
    <source>
        <dbReference type="Pfam" id="PF08161"/>
    </source>
</evidence>
<dbReference type="InterPro" id="IPR057860">
    <property type="entry name" value="HEAT_RRP12_N"/>
</dbReference>
<dbReference type="Pfam" id="PF08161">
    <property type="entry name" value="RRP12_HEAT"/>
    <property type="match status" value="1"/>
</dbReference>
<dbReference type="GO" id="GO:0005634">
    <property type="term" value="C:nucleus"/>
    <property type="evidence" value="ECO:0007669"/>
    <property type="project" value="UniProtKB-SubCell"/>
</dbReference>
<keyword evidence="3" id="KW-0539">Nucleus</keyword>
<feature type="domain" description="RRP12 HEAT" evidence="5">
    <location>
        <begin position="425"/>
        <end position="685"/>
    </location>
</feature>
<dbReference type="SUPFAM" id="SSF48371">
    <property type="entry name" value="ARM repeat"/>
    <property type="match status" value="2"/>
</dbReference>
<dbReference type="Pfam" id="PF25772">
    <property type="entry name" value="HEAT_RRP12_N"/>
    <property type="match status" value="1"/>
</dbReference>
<dbReference type="Proteomes" id="UP000614601">
    <property type="component" value="Unassembled WGS sequence"/>
</dbReference>
<dbReference type="EMBL" id="CAJFCW020000002">
    <property type="protein sequence ID" value="CAG9093496.1"/>
    <property type="molecule type" value="Genomic_DNA"/>
</dbReference>
<organism evidence="7 8">
    <name type="scientific">Bursaphelenchus okinawaensis</name>
    <dbReference type="NCBI Taxonomy" id="465554"/>
    <lineage>
        <taxon>Eukaryota</taxon>
        <taxon>Metazoa</taxon>
        <taxon>Ecdysozoa</taxon>
        <taxon>Nematoda</taxon>
        <taxon>Chromadorea</taxon>
        <taxon>Rhabditida</taxon>
        <taxon>Tylenchina</taxon>
        <taxon>Tylenchomorpha</taxon>
        <taxon>Aphelenchoidea</taxon>
        <taxon>Aphelenchoididae</taxon>
        <taxon>Bursaphelenchus</taxon>
    </lineage>
</organism>
<feature type="region of interest" description="Disordered" evidence="4">
    <location>
        <begin position="1"/>
        <end position="32"/>
    </location>
</feature>
<proteinExistence type="inferred from homology"/>
<feature type="compositionally biased region" description="Basic and acidic residues" evidence="4">
    <location>
        <begin position="1176"/>
        <end position="1185"/>
    </location>
</feature>
<evidence type="ECO:0000256" key="1">
    <source>
        <dbReference type="ARBA" id="ARBA00004123"/>
    </source>
</evidence>
<comment type="subcellular location">
    <subcellularLocation>
        <location evidence="1">Nucleus</location>
    </subcellularLocation>
</comment>